<keyword evidence="14" id="KW-1185">Reference proteome</keyword>
<evidence type="ECO:0000256" key="2">
    <source>
        <dbReference type="ARBA" id="ARBA00012438"/>
    </source>
</evidence>
<name>M7N2M9_9BACT</name>
<dbReference type="InterPro" id="IPR050351">
    <property type="entry name" value="BphY/WalK/GraS-like"/>
</dbReference>
<evidence type="ECO:0000256" key="10">
    <source>
        <dbReference type="SAM" id="Phobius"/>
    </source>
</evidence>
<dbReference type="Pfam" id="PF02518">
    <property type="entry name" value="HATPase_c"/>
    <property type="match status" value="1"/>
</dbReference>
<dbReference type="PANTHER" id="PTHR42878">
    <property type="entry name" value="TWO-COMPONENT HISTIDINE KINASE"/>
    <property type="match status" value="1"/>
</dbReference>
<comment type="caution">
    <text evidence="13">The sequence shown here is derived from an EMBL/GenBank/DDBJ whole genome shotgun (WGS) entry which is preliminary data.</text>
</comment>
<keyword evidence="10" id="KW-0812">Transmembrane</keyword>
<evidence type="ECO:0000256" key="5">
    <source>
        <dbReference type="ARBA" id="ARBA00022741"/>
    </source>
</evidence>
<dbReference type="Pfam" id="PF00512">
    <property type="entry name" value="HisKA"/>
    <property type="match status" value="1"/>
</dbReference>
<dbReference type="EC" id="2.7.13.3" evidence="2"/>
<dbReference type="GO" id="GO:0030295">
    <property type="term" value="F:protein kinase activator activity"/>
    <property type="evidence" value="ECO:0007669"/>
    <property type="project" value="TreeGrafter"/>
</dbReference>
<evidence type="ECO:0000256" key="9">
    <source>
        <dbReference type="SAM" id="Coils"/>
    </source>
</evidence>
<dbReference type="Gene3D" id="3.30.565.10">
    <property type="entry name" value="Histidine kinase-like ATPase, C-terminal domain"/>
    <property type="match status" value="1"/>
</dbReference>
<dbReference type="AlphaFoldDB" id="M7N2M9"/>
<evidence type="ECO:0000256" key="3">
    <source>
        <dbReference type="ARBA" id="ARBA00022553"/>
    </source>
</evidence>
<evidence type="ECO:0000313" key="13">
    <source>
        <dbReference type="EMBL" id="EMR01476.1"/>
    </source>
</evidence>
<keyword evidence="3" id="KW-0597">Phosphoprotein</keyword>
<protein>
    <recommendedName>
        <fullName evidence="2">histidine kinase</fullName>
        <ecNumber evidence="2">2.7.13.3</ecNumber>
    </recommendedName>
</protein>
<keyword evidence="9" id="KW-0175">Coiled coil</keyword>
<dbReference type="GO" id="GO:0005524">
    <property type="term" value="F:ATP binding"/>
    <property type="evidence" value="ECO:0007669"/>
    <property type="project" value="UniProtKB-KW"/>
</dbReference>
<keyword evidence="5" id="KW-0547">Nucleotide-binding</keyword>
<keyword evidence="11" id="KW-0732">Signal</keyword>
<dbReference type="EMBL" id="AODQ01000112">
    <property type="protein sequence ID" value="EMR01476.1"/>
    <property type="molecule type" value="Genomic_DNA"/>
</dbReference>
<dbReference type="InterPro" id="IPR004358">
    <property type="entry name" value="Sig_transdc_His_kin-like_C"/>
</dbReference>
<keyword evidence="7" id="KW-0067">ATP-binding</keyword>
<dbReference type="InterPro" id="IPR005467">
    <property type="entry name" value="His_kinase_dom"/>
</dbReference>
<dbReference type="InterPro" id="IPR036097">
    <property type="entry name" value="HisK_dim/P_sf"/>
</dbReference>
<dbReference type="PRINTS" id="PR00344">
    <property type="entry name" value="BCTRLSENSOR"/>
</dbReference>
<evidence type="ECO:0000313" key="14">
    <source>
        <dbReference type="Proteomes" id="UP000011910"/>
    </source>
</evidence>
<comment type="catalytic activity">
    <reaction evidence="1">
        <text>ATP + protein L-histidine = ADP + protein N-phospho-L-histidine.</text>
        <dbReference type="EC" id="2.7.13.3"/>
    </reaction>
</comment>
<feature type="coiled-coil region" evidence="9">
    <location>
        <begin position="207"/>
        <end position="272"/>
    </location>
</feature>
<dbReference type="Proteomes" id="UP000011910">
    <property type="component" value="Unassembled WGS sequence"/>
</dbReference>
<dbReference type="SUPFAM" id="SSF47384">
    <property type="entry name" value="Homodimeric domain of signal transducing histidine kinase"/>
    <property type="match status" value="1"/>
</dbReference>
<dbReference type="CDD" id="cd00082">
    <property type="entry name" value="HisKA"/>
    <property type="match status" value="1"/>
</dbReference>
<dbReference type="eggNOG" id="COG4251">
    <property type="taxonomic scope" value="Bacteria"/>
</dbReference>
<evidence type="ECO:0000256" key="8">
    <source>
        <dbReference type="ARBA" id="ARBA00023012"/>
    </source>
</evidence>
<dbReference type="GO" id="GO:0007234">
    <property type="term" value="P:osmosensory signaling via phosphorelay pathway"/>
    <property type="evidence" value="ECO:0007669"/>
    <property type="project" value="TreeGrafter"/>
</dbReference>
<dbReference type="GO" id="GO:0000156">
    <property type="term" value="F:phosphorelay response regulator activity"/>
    <property type="evidence" value="ECO:0007669"/>
    <property type="project" value="TreeGrafter"/>
</dbReference>
<dbReference type="InterPro" id="IPR036890">
    <property type="entry name" value="HATPase_C_sf"/>
</dbReference>
<evidence type="ECO:0000256" key="7">
    <source>
        <dbReference type="ARBA" id="ARBA00022840"/>
    </source>
</evidence>
<evidence type="ECO:0000256" key="4">
    <source>
        <dbReference type="ARBA" id="ARBA00022679"/>
    </source>
</evidence>
<accession>M7N2M9</accession>
<dbReference type="SMART" id="SM00388">
    <property type="entry name" value="HisKA"/>
    <property type="match status" value="1"/>
</dbReference>
<evidence type="ECO:0000256" key="11">
    <source>
        <dbReference type="SAM" id="SignalP"/>
    </source>
</evidence>
<keyword evidence="10" id="KW-0472">Membrane</keyword>
<keyword evidence="8" id="KW-0902">Two-component regulatory system</keyword>
<dbReference type="PANTHER" id="PTHR42878:SF7">
    <property type="entry name" value="SENSOR HISTIDINE KINASE GLRK"/>
    <property type="match status" value="1"/>
</dbReference>
<dbReference type="STRING" id="1279009.ADICEAN_03385"/>
<keyword evidence="10" id="KW-1133">Transmembrane helix</keyword>
<dbReference type="InterPro" id="IPR003661">
    <property type="entry name" value="HisK_dim/P_dom"/>
</dbReference>
<organism evidence="13 14">
    <name type="scientific">Cesiribacter andamanensis AMV16</name>
    <dbReference type="NCBI Taxonomy" id="1279009"/>
    <lineage>
        <taxon>Bacteria</taxon>
        <taxon>Pseudomonadati</taxon>
        <taxon>Bacteroidota</taxon>
        <taxon>Cytophagia</taxon>
        <taxon>Cytophagales</taxon>
        <taxon>Cesiribacteraceae</taxon>
        <taxon>Cesiribacter</taxon>
    </lineage>
</organism>
<reference evidence="13 14" key="1">
    <citation type="journal article" date="2013" name="Genome Announc.">
        <title>Draft Genome Sequence of Cesiribacter andamanensis Strain AMV16T, Isolated from a Soil Sample from a Mud Volcano in the Andaman Islands, India.</title>
        <authorList>
            <person name="Shivaji S."/>
            <person name="Ara S."/>
            <person name="Begum Z."/>
            <person name="Srinivas T.N."/>
            <person name="Singh A."/>
            <person name="Kumar Pinnaka A."/>
        </authorList>
    </citation>
    <scope>NUCLEOTIDE SEQUENCE [LARGE SCALE GENOMIC DNA]</scope>
    <source>
        <strain evidence="13 14">AMV16</strain>
    </source>
</reference>
<proteinExistence type="predicted"/>
<feature type="transmembrane region" description="Helical" evidence="10">
    <location>
        <begin position="316"/>
        <end position="338"/>
    </location>
</feature>
<keyword evidence="4 13" id="KW-0808">Transferase</keyword>
<dbReference type="Gene3D" id="1.10.287.130">
    <property type="match status" value="1"/>
</dbReference>
<dbReference type="PROSITE" id="PS50109">
    <property type="entry name" value="HIS_KIN"/>
    <property type="match status" value="1"/>
</dbReference>
<evidence type="ECO:0000259" key="12">
    <source>
        <dbReference type="PROSITE" id="PS50109"/>
    </source>
</evidence>
<dbReference type="InterPro" id="IPR003594">
    <property type="entry name" value="HATPase_dom"/>
</dbReference>
<feature type="coiled-coil region" evidence="9">
    <location>
        <begin position="347"/>
        <end position="378"/>
    </location>
</feature>
<gene>
    <name evidence="13" type="primary">phoR_4</name>
    <name evidence="13" type="ORF">ADICEAN_03385</name>
</gene>
<sequence>MSRRLLYILSLFLSLCFQQPLAAQQQLEVRVQDQQKRAVPGLRVSIQNSNYVSTDQQGQASVRLEGDLRLPVRAELEDERWELLRAEYYEASKRVIVLVRRMIMPNEIVAIQLLDSLNQPQPGLVIGIENARLTTDAGGMAALALPVSANAQLQLPDGYRLQSRQLIASTHTLSLILKKEDKLQDPVAAAEADLLVKAYESDFERISMQIEQDRAVYEERNEEVRQEILKIQEKLAGEDITDTQRAELRGYLQGLEKTLEQNSEAMRLSEQRTKDALLQLRNLLVEKDSISRVALGRIQQIEAEKAVVEEAFRKKLLVFAGVTLGLLLLLGVVYFFAFKFRQQKNWLKEVNKRLKAVQAELTQNVHELNLKKAQIEDHNQQLELFVYKASHDIKGPLRSIMGLTQIGLNDVKDTVALEYFGHIFKSTRRLDNLLMDLLKLTKVKQAEVERQEINVHSMLQEIIQSFSNIRHFNLVKIELDLPEDLVMVSDEKLLYSVLQNFVENGIKYCDPYKSEPYLKIAVAQQERGTVFSFKDNGLGVPEEYLPKIFDMFFKVDPSSDGTGLGLHIVKLTIEKLGGKLQVRSRVKEGSTFILTLPT</sequence>
<feature type="domain" description="Histidine kinase" evidence="12">
    <location>
        <begin position="388"/>
        <end position="598"/>
    </location>
</feature>
<dbReference type="GO" id="GO:0000155">
    <property type="term" value="F:phosphorelay sensor kinase activity"/>
    <property type="evidence" value="ECO:0007669"/>
    <property type="project" value="InterPro"/>
</dbReference>
<evidence type="ECO:0000256" key="6">
    <source>
        <dbReference type="ARBA" id="ARBA00022777"/>
    </source>
</evidence>
<feature type="chain" id="PRO_5004081600" description="histidine kinase" evidence="11">
    <location>
        <begin position="23"/>
        <end position="598"/>
    </location>
</feature>
<dbReference type="SMART" id="SM00387">
    <property type="entry name" value="HATPase_c"/>
    <property type="match status" value="1"/>
</dbReference>
<feature type="signal peptide" evidence="11">
    <location>
        <begin position="1"/>
        <end position="22"/>
    </location>
</feature>
<keyword evidence="6" id="KW-0418">Kinase</keyword>
<dbReference type="SUPFAM" id="SSF55874">
    <property type="entry name" value="ATPase domain of HSP90 chaperone/DNA topoisomerase II/histidine kinase"/>
    <property type="match status" value="1"/>
</dbReference>
<evidence type="ECO:0000256" key="1">
    <source>
        <dbReference type="ARBA" id="ARBA00000085"/>
    </source>
</evidence>